<reference evidence="2 3" key="1">
    <citation type="submission" date="2018-07" db="EMBL/GenBank/DDBJ databases">
        <title>Freshwater and sediment microbial communities from various areas in North America, analyzing microbe dynamics in response to fracking.</title>
        <authorList>
            <person name="Lamendella R."/>
        </authorList>
    </citation>
    <scope>NUCLEOTIDE SEQUENCE [LARGE SCALE GENOMIC DNA]</scope>
    <source>
        <strain evidence="2 3">160A</strain>
    </source>
</reference>
<feature type="domain" description="Glycosyltransferase 2-like" evidence="1">
    <location>
        <begin position="10"/>
        <end position="142"/>
    </location>
</feature>
<dbReference type="CDD" id="cd00761">
    <property type="entry name" value="Glyco_tranf_GTA_type"/>
    <property type="match status" value="1"/>
</dbReference>
<dbReference type="EMBL" id="QPIZ01000038">
    <property type="protein sequence ID" value="RCW27032.1"/>
    <property type="molecule type" value="Genomic_DNA"/>
</dbReference>
<name>A0A368UPC7_9BACT</name>
<evidence type="ECO:0000259" key="1">
    <source>
        <dbReference type="Pfam" id="PF00535"/>
    </source>
</evidence>
<dbReference type="Gene3D" id="3.90.550.10">
    <property type="entry name" value="Spore Coat Polysaccharide Biosynthesis Protein SpsA, Chain A"/>
    <property type="match status" value="1"/>
</dbReference>
<keyword evidence="3" id="KW-1185">Reference proteome</keyword>
<evidence type="ECO:0000313" key="2">
    <source>
        <dbReference type="EMBL" id="RCW27032.1"/>
    </source>
</evidence>
<gene>
    <name evidence="2" type="ORF">DFO77_13815</name>
</gene>
<dbReference type="RefSeq" id="WP_258861682.1">
    <property type="nucleotide sequence ID" value="NZ_QPIZ01000038.1"/>
</dbReference>
<dbReference type="GO" id="GO:0016740">
    <property type="term" value="F:transferase activity"/>
    <property type="evidence" value="ECO:0007669"/>
    <property type="project" value="UniProtKB-KW"/>
</dbReference>
<dbReference type="AlphaFoldDB" id="A0A368UPC7"/>
<dbReference type="PANTHER" id="PTHR43685:SF2">
    <property type="entry name" value="GLYCOSYLTRANSFERASE 2-LIKE DOMAIN-CONTAINING PROTEIN"/>
    <property type="match status" value="1"/>
</dbReference>
<proteinExistence type="predicted"/>
<accession>A0A368UPC7</accession>
<dbReference type="Pfam" id="PF00535">
    <property type="entry name" value="Glycos_transf_2"/>
    <property type="match status" value="1"/>
</dbReference>
<dbReference type="InterPro" id="IPR050834">
    <property type="entry name" value="Glycosyltransf_2"/>
</dbReference>
<dbReference type="PANTHER" id="PTHR43685">
    <property type="entry name" value="GLYCOSYLTRANSFERASE"/>
    <property type="match status" value="1"/>
</dbReference>
<comment type="caution">
    <text evidence="2">The sequence shown here is derived from an EMBL/GenBank/DDBJ whole genome shotgun (WGS) entry which is preliminary data.</text>
</comment>
<protein>
    <submittedName>
        <fullName evidence="2">Glycosyl transferase family 2</fullName>
    </submittedName>
</protein>
<dbReference type="Proteomes" id="UP000252733">
    <property type="component" value="Unassembled WGS sequence"/>
</dbReference>
<sequence>MNPENKISVSIIIPAFNVSSYIKDCIHSAFAQPHPHLEVICIDNNSTDDTWQKLEQLKQQYPQLIIDKELKPGAPAARNKGLKLSKGEWLQFLDADDLLMPEKIVHQVSMLNETSQVVPFIAASCLKRNLEGKEQKTFLNKEHPFKSLFVTQLGNTCANLWNRNYIERINGWDESLKSSQEADLMFRLLQVKDEVMYDDEPLTIVRERAEGQISQQNHSEKWQRFFHKRIEMLKWLKKYRPEHYMSEKDFYQDALFGILKIMAEKDLKTANRLYKQNLKPYKASSAQTHSTNPYMYIFSFFGFYGAEKIRNLFN</sequence>
<evidence type="ECO:0000313" key="3">
    <source>
        <dbReference type="Proteomes" id="UP000252733"/>
    </source>
</evidence>
<organism evidence="2 3">
    <name type="scientific">Marinilabilia salmonicolor</name>
    <dbReference type="NCBI Taxonomy" id="989"/>
    <lineage>
        <taxon>Bacteria</taxon>
        <taxon>Pseudomonadati</taxon>
        <taxon>Bacteroidota</taxon>
        <taxon>Bacteroidia</taxon>
        <taxon>Marinilabiliales</taxon>
        <taxon>Marinilabiliaceae</taxon>
        <taxon>Marinilabilia</taxon>
    </lineage>
</organism>
<dbReference type="SUPFAM" id="SSF53448">
    <property type="entry name" value="Nucleotide-diphospho-sugar transferases"/>
    <property type="match status" value="1"/>
</dbReference>
<keyword evidence="2" id="KW-0808">Transferase</keyword>
<dbReference type="InterPro" id="IPR001173">
    <property type="entry name" value="Glyco_trans_2-like"/>
</dbReference>
<dbReference type="InterPro" id="IPR029044">
    <property type="entry name" value="Nucleotide-diphossugar_trans"/>
</dbReference>